<comment type="similarity">
    <text evidence="1">Belongs to the amidase family.</text>
</comment>
<dbReference type="Proteomes" id="UP000320209">
    <property type="component" value="Unassembled WGS sequence"/>
</dbReference>
<proteinExistence type="inferred from homology"/>
<dbReference type="AlphaFoldDB" id="A0A543A973"/>
<evidence type="ECO:0000259" key="2">
    <source>
        <dbReference type="Pfam" id="PF01425"/>
    </source>
</evidence>
<dbReference type="SUPFAM" id="SSF75304">
    <property type="entry name" value="Amidase signature (AS) enzymes"/>
    <property type="match status" value="1"/>
</dbReference>
<dbReference type="InterPro" id="IPR000120">
    <property type="entry name" value="Amidase"/>
</dbReference>
<dbReference type="RefSeq" id="WP_141780970.1">
    <property type="nucleotide sequence ID" value="NZ_VFOV01000001.1"/>
</dbReference>
<dbReference type="InterPro" id="IPR036928">
    <property type="entry name" value="AS_sf"/>
</dbReference>
<dbReference type="PANTHER" id="PTHR11895">
    <property type="entry name" value="TRANSAMIDASE"/>
    <property type="match status" value="1"/>
</dbReference>
<evidence type="ECO:0000256" key="1">
    <source>
        <dbReference type="ARBA" id="ARBA00009199"/>
    </source>
</evidence>
<name>A0A543A973_9ACTN</name>
<evidence type="ECO:0000313" key="4">
    <source>
        <dbReference type="Proteomes" id="UP000320209"/>
    </source>
</evidence>
<accession>A0A543A973</accession>
<dbReference type="EMBL" id="VFOV01000001">
    <property type="protein sequence ID" value="TQL69050.1"/>
    <property type="molecule type" value="Genomic_DNA"/>
</dbReference>
<keyword evidence="3" id="KW-0808">Transferase</keyword>
<dbReference type="GO" id="GO:0016740">
    <property type="term" value="F:transferase activity"/>
    <property type="evidence" value="ECO:0007669"/>
    <property type="project" value="UniProtKB-KW"/>
</dbReference>
<dbReference type="NCBIfam" id="NF004815">
    <property type="entry name" value="PRK06169.1"/>
    <property type="match status" value="1"/>
</dbReference>
<keyword evidence="4" id="KW-1185">Reference proteome</keyword>
<comment type="caution">
    <text evidence="3">The sequence shown here is derived from an EMBL/GenBank/DDBJ whole genome shotgun (WGS) entry which is preliminary data.</text>
</comment>
<dbReference type="InterPro" id="IPR020556">
    <property type="entry name" value="Amidase_CS"/>
</dbReference>
<dbReference type="Pfam" id="PF01425">
    <property type="entry name" value="Amidase"/>
    <property type="match status" value="1"/>
</dbReference>
<gene>
    <name evidence="3" type="ORF">FB381_2951</name>
</gene>
<dbReference type="PROSITE" id="PS00571">
    <property type="entry name" value="AMIDASES"/>
    <property type="match status" value="1"/>
</dbReference>
<reference evidence="3 4" key="1">
    <citation type="submission" date="2019-06" db="EMBL/GenBank/DDBJ databases">
        <title>Sequencing the genomes of 1000 actinobacteria strains.</title>
        <authorList>
            <person name="Klenk H.-P."/>
        </authorList>
    </citation>
    <scope>NUCLEOTIDE SEQUENCE [LARGE SCALE GENOMIC DNA]</scope>
    <source>
        <strain evidence="3 4">DSM 25218</strain>
    </source>
</reference>
<sequence>MTGARSRSAEVPGAELSALTAAELVAGYRSGAFTPTTATRSVLDAIEASDPALNAFVRVDADGALAQAAASTERWRSGRPLGPADGVPTSIKDILWTVGLPTIRGTWLIDEAGPWPEDAPVVARLREAGAVLVGKTSTPEFAWKGVTDSIRFGSTGNPWDPSVTSGGSSGGAAAAVGSGMGPWAVGTDGGGSVRIPAAFTGTMTIKPTYGLVPLYPASPFGTLSHAGPMTRSVADAAALLDVIAGRDSRDWSAMPTPAVSFLDGLEDGIDGLRIAFSPTLGYGQNDPEVEQLVRAAAAVLAAEGAQVEEVDPEIADPVDAFEVLWFCGAAKVLDSYPPGAIEQIDPLLREGIETKGRGSAGDYLDAMAVRMDLGRQMGRFHEAYDLLITPTMPITAFERGLQAPQGWPSQWWTSWTPYTYPFNMTQQPAASVPCGTTTAGLPVGLQIVGARHDDARVLRAARTYERAGGERFVRPVDDPGASR</sequence>
<dbReference type="InterPro" id="IPR023631">
    <property type="entry name" value="Amidase_dom"/>
</dbReference>
<dbReference type="PANTHER" id="PTHR11895:SF7">
    <property type="entry name" value="GLUTAMYL-TRNA(GLN) AMIDOTRANSFERASE SUBUNIT A, MITOCHONDRIAL"/>
    <property type="match status" value="1"/>
</dbReference>
<dbReference type="OrthoDB" id="5175573at2"/>
<evidence type="ECO:0000313" key="3">
    <source>
        <dbReference type="EMBL" id="TQL69050.1"/>
    </source>
</evidence>
<feature type="domain" description="Amidase" evidence="2">
    <location>
        <begin position="38"/>
        <end position="458"/>
    </location>
</feature>
<organism evidence="3 4">
    <name type="scientific">Nocardioides albertanoniae</name>
    <dbReference type="NCBI Taxonomy" id="1175486"/>
    <lineage>
        <taxon>Bacteria</taxon>
        <taxon>Bacillati</taxon>
        <taxon>Actinomycetota</taxon>
        <taxon>Actinomycetes</taxon>
        <taxon>Propionibacteriales</taxon>
        <taxon>Nocardioidaceae</taxon>
        <taxon>Nocardioides</taxon>
    </lineage>
</organism>
<dbReference type="Gene3D" id="3.90.1300.10">
    <property type="entry name" value="Amidase signature (AS) domain"/>
    <property type="match status" value="1"/>
</dbReference>
<protein>
    <submittedName>
        <fullName evidence="3">Aspartyl-tRNA(Asn)/glutamyl-tRNA(Gln) amidotransferase subunit A</fullName>
    </submittedName>
</protein>